<feature type="signal peptide" evidence="2">
    <location>
        <begin position="1"/>
        <end position="19"/>
    </location>
</feature>
<keyword evidence="1" id="KW-0472">Membrane</keyword>
<feature type="non-terminal residue" evidence="3">
    <location>
        <position position="1"/>
    </location>
</feature>
<reference evidence="3 4" key="1">
    <citation type="journal article" date="2018" name="Front. Plant Sci.">
        <title>Red Clover (Trifolium pratense) and Zigzag Clover (T. medium) - A Picture of Genomic Similarities and Differences.</title>
        <authorList>
            <person name="Dluhosova J."/>
            <person name="Istvanek J."/>
            <person name="Nedelnik J."/>
            <person name="Repkova J."/>
        </authorList>
    </citation>
    <scope>NUCLEOTIDE SEQUENCE [LARGE SCALE GENOMIC DNA]</scope>
    <source>
        <strain evidence="4">cv. 10/8</strain>
        <tissue evidence="3">Leaf</tissue>
    </source>
</reference>
<proteinExistence type="predicted"/>
<organism evidence="3 4">
    <name type="scientific">Trifolium medium</name>
    <dbReference type="NCBI Taxonomy" id="97028"/>
    <lineage>
        <taxon>Eukaryota</taxon>
        <taxon>Viridiplantae</taxon>
        <taxon>Streptophyta</taxon>
        <taxon>Embryophyta</taxon>
        <taxon>Tracheophyta</taxon>
        <taxon>Spermatophyta</taxon>
        <taxon>Magnoliopsida</taxon>
        <taxon>eudicotyledons</taxon>
        <taxon>Gunneridae</taxon>
        <taxon>Pentapetalae</taxon>
        <taxon>rosids</taxon>
        <taxon>fabids</taxon>
        <taxon>Fabales</taxon>
        <taxon>Fabaceae</taxon>
        <taxon>Papilionoideae</taxon>
        <taxon>50 kb inversion clade</taxon>
        <taxon>NPAAA clade</taxon>
        <taxon>Hologalegina</taxon>
        <taxon>IRL clade</taxon>
        <taxon>Trifolieae</taxon>
        <taxon>Trifolium</taxon>
    </lineage>
</organism>
<evidence type="ECO:0008006" key="5">
    <source>
        <dbReference type="Google" id="ProtNLM"/>
    </source>
</evidence>
<sequence>VTLIIILFFISNLSPRAMAEENKVIVEQLSTIERLVKLSILFTTVTAFLFSILLIALPPPPTEIATQNGALCYSWQYPLADLLSQCSCTTP</sequence>
<dbReference type="Proteomes" id="UP000265520">
    <property type="component" value="Unassembled WGS sequence"/>
</dbReference>
<feature type="transmembrane region" description="Helical" evidence="1">
    <location>
        <begin position="35"/>
        <end position="57"/>
    </location>
</feature>
<keyword evidence="4" id="KW-1185">Reference proteome</keyword>
<keyword evidence="1" id="KW-1133">Transmembrane helix</keyword>
<keyword evidence="2" id="KW-0732">Signal</keyword>
<evidence type="ECO:0000256" key="1">
    <source>
        <dbReference type="SAM" id="Phobius"/>
    </source>
</evidence>
<keyword evidence="1" id="KW-0812">Transmembrane</keyword>
<comment type="caution">
    <text evidence="3">The sequence shown here is derived from an EMBL/GenBank/DDBJ whole genome shotgun (WGS) entry which is preliminary data.</text>
</comment>
<feature type="chain" id="PRO_5017353219" description="PGG domain-containing protein" evidence="2">
    <location>
        <begin position="20"/>
        <end position="91"/>
    </location>
</feature>
<evidence type="ECO:0000313" key="4">
    <source>
        <dbReference type="Proteomes" id="UP000265520"/>
    </source>
</evidence>
<dbReference type="EMBL" id="LXQA010111741">
    <property type="protein sequence ID" value="MCI18772.1"/>
    <property type="molecule type" value="Genomic_DNA"/>
</dbReference>
<evidence type="ECO:0000313" key="3">
    <source>
        <dbReference type="EMBL" id="MCI18772.1"/>
    </source>
</evidence>
<accession>A0A392Q4C6</accession>
<evidence type="ECO:0000256" key="2">
    <source>
        <dbReference type="SAM" id="SignalP"/>
    </source>
</evidence>
<protein>
    <recommendedName>
        <fullName evidence="5">PGG domain-containing protein</fullName>
    </recommendedName>
</protein>
<gene>
    <name evidence="3" type="ORF">A2U01_0039927</name>
</gene>
<name>A0A392Q4C6_9FABA</name>
<dbReference type="AlphaFoldDB" id="A0A392Q4C6"/>